<dbReference type="Proteomes" id="UP000032487">
    <property type="component" value="Unassembled WGS sequence"/>
</dbReference>
<proteinExistence type="predicted"/>
<accession>A0A0D9AZR1</accession>
<evidence type="ECO:0000313" key="2">
    <source>
        <dbReference type="Proteomes" id="UP000032487"/>
    </source>
</evidence>
<gene>
    <name evidence="1" type="ORF">UF78_00925</name>
</gene>
<protein>
    <submittedName>
        <fullName evidence="1">Uncharacterized protein</fullName>
    </submittedName>
</protein>
<comment type="caution">
    <text evidence="1">The sequence shown here is derived from an EMBL/GenBank/DDBJ whole genome shotgun (WGS) entry which is preliminary data.</text>
</comment>
<reference evidence="1 2" key="1">
    <citation type="submission" date="2015-02" db="EMBL/GenBank/DDBJ databases">
        <title>Draft genome sequence of Pseudomonas stutzeri NT0128 isolated from wheat (Triticum turgidum) rhizosphere.</title>
        <authorList>
            <person name="Tovi N."/>
            <person name="Frenk S."/>
            <person name="Hadar Y."/>
            <person name="Minz D."/>
        </authorList>
    </citation>
    <scope>NUCLEOTIDE SEQUENCE [LARGE SCALE GENOMIC DNA]</scope>
    <source>
        <strain evidence="1 2">NT0128</strain>
    </source>
</reference>
<dbReference type="EMBL" id="JYHV01000004">
    <property type="protein sequence ID" value="KJH84821.1"/>
    <property type="molecule type" value="Genomic_DNA"/>
</dbReference>
<organism evidence="1 2">
    <name type="scientific">Stutzerimonas stutzeri</name>
    <name type="common">Pseudomonas stutzeri</name>
    <dbReference type="NCBI Taxonomy" id="316"/>
    <lineage>
        <taxon>Bacteria</taxon>
        <taxon>Pseudomonadati</taxon>
        <taxon>Pseudomonadota</taxon>
        <taxon>Gammaproteobacteria</taxon>
        <taxon>Pseudomonadales</taxon>
        <taxon>Pseudomonadaceae</taxon>
        <taxon>Stutzerimonas</taxon>
    </lineage>
</organism>
<dbReference type="AlphaFoldDB" id="A0A0D9AZR1"/>
<dbReference type="OrthoDB" id="6878839at2"/>
<sequence length="160" mass="17413">MSSQNETGAVGRRLLRVMAPSALLLWAFVAMGTNGSTSSSFDGRYSSSGYVLLRDGTTRQVSQSLVFNKGRFYSLTRNSPAIVEASGRLETDLLGRASLIVEEGQVHGLGPQDRLDDELMFNLFYGAHKGARISLEQVGACLYGVETQQVYCSDDHPDRG</sequence>
<evidence type="ECO:0000313" key="1">
    <source>
        <dbReference type="EMBL" id="KJH84821.1"/>
    </source>
</evidence>
<dbReference type="RefSeq" id="WP_045160144.1">
    <property type="nucleotide sequence ID" value="NZ_JYHV01000004.1"/>
</dbReference>
<dbReference type="PATRIC" id="fig|316.101.peg.1925"/>
<name>A0A0D9AZR1_STUST</name>